<sequence length="56" mass="6138">MNEFFEMGGHGIYIWPCYGLAAVLLIGLLMTSVKALAKSKKDLSIMEQMTSEGKNA</sequence>
<proteinExistence type="inferred from homology"/>
<dbReference type="RefSeq" id="WP_188660518.1">
    <property type="nucleotide sequence ID" value="NZ_BMHV01000002.1"/>
</dbReference>
<keyword evidence="9 12" id="KW-0201">Cytochrome c-type biogenesis</keyword>
<evidence type="ECO:0000256" key="10">
    <source>
        <dbReference type="ARBA" id="ARBA00022989"/>
    </source>
</evidence>
<name>A0A917BNU8_9PROT</name>
<reference evidence="13" key="1">
    <citation type="journal article" date="2014" name="Int. J. Syst. Evol. Microbiol.">
        <title>Complete genome sequence of Corynebacterium casei LMG S-19264T (=DSM 44701T), isolated from a smear-ripened cheese.</title>
        <authorList>
            <consortium name="US DOE Joint Genome Institute (JGI-PGF)"/>
            <person name="Walter F."/>
            <person name="Albersmeier A."/>
            <person name="Kalinowski J."/>
            <person name="Ruckert C."/>
        </authorList>
    </citation>
    <scope>NUCLEOTIDE SEQUENCE</scope>
    <source>
        <strain evidence="13">CGMCC 1.15254</strain>
    </source>
</reference>
<evidence type="ECO:0000256" key="12">
    <source>
        <dbReference type="RuleBase" id="RU363101"/>
    </source>
</evidence>
<keyword evidence="14" id="KW-1185">Reference proteome</keyword>
<dbReference type="Proteomes" id="UP000632498">
    <property type="component" value="Unassembled WGS sequence"/>
</dbReference>
<evidence type="ECO:0000256" key="4">
    <source>
        <dbReference type="ARBA" id="ARBA00016461"/>
    </source>
</evidence>
<dbReference type="GO" id="GO:0005886">
    <property type="term" value="C:plasma membrane"/>
    <property type="evidence" value="ECO:0007669"/>
    <property type="project" value="UniProtKB-SubCell"/>
</dbReference>
<organism evidence="13 14">
    <name type="scientific">Terasakiella brassicae</name>
    <dbReference type="NCBI Taxonomy" id="1634917"/>
    <lineage>
        <taxon>Bacteria</taxon>
        <taxon>Pseudomonadati</taxon>
        <taxon>Pseudomonadota</taxon>
        <taxon>Alphaproteobacteria</taxon>
        <taxon>Rhodospirillales</taxon>
        <taxon>Terasakiellaceae</taxon>
        <taxon>Terasakiella</taxon>
    </lineage>
</organism>
<comment type="caution">
    <text evidence="13">The sequence shown here is derived from an EMBL/GenBank/DDBJ whole genome shotgun (WGS) entry which is preliminary data.</text>
</comment>
<dbReference type="EMBL" id="BMHV01000002">
    <property type="protein sequence ID" value="GGF53193.1"/>
    <property type="molecule type" value="Genomic_DNA"/>
</dbReference>
<evidence type="ECO:0000313" key="13">
    <source>
        <dbReference type="EMBL" id="GGF53193.1"/>
    </source>
</evidence>
<keyword evidence="7 12" id="KW-0997">Cell inner membrane</keyword>
<dbReference type="NCBIfam" id="TIGR03141">
    <property type="entry name" value="cytochro_ccmD"/>
    <property type="match status" value="1"/>
</dbReference>
<keyword evidence="11 12" id="KW-0472">Membrane</keyword>
<keyword evidence="10 12" id="KW-1133">Transmembrane helix</keyword>
<dbReference type="GO" id="GO:0017004">
    <property type="term" value="P:cytochrome complex assembly"/>
    <property type="evidence" value="ECO:0007669"/>
    <property type="project" value="UniProtKB-KW"/>
</dbReference>
<evidence type="ECO:0000256" key="5">
    <source>
        <dbReference type="ARBA" id="ARBA00022448"/>
    </source>
</evidence>
<gene>
    <name evidence="13" type="ORF">GCM10011332_03140</name>
</gene>
<evidence type="ECO:0000256" key="6">
    <source>
        <dbReference type="ARBA" id="ARBA00022475"/>
    </source>
</evidence>
<evidence type="ECO:0000256" key="2">
    <source>
        <dbReference type="ARBA" id="ARBA00004377"/>
    </source>
</evidence>
<dbReference type="InterPro" id="IPR007078">
    <property type="entry name" value="Haem_export_protD_CcmD"/>
</dbReference>
<evidence type="ECO:0000256" key="9">
    <source>
        <dbReference type="ARBA" id="ARBA00022748"/>
    </source>
</evidence>
<evidence type="ECO:0000256" key="3">
    <source>
        <dbReference type="ARBA" id="ARBA00008741"/>
    </source>
</evidence>
<protein>
    <recommendedName>
        <fullName evidence="4 12">Heme exporter protein D</fullName>
    </recommendedName>
</protein>
<evidence type="ECO:0000256" key="7">
    <source>
        <dbReference type="ARBA" id="ARBA00022519"/>
    </source>
</evidence>
<comment type="function">
    <text evidence="1 12">Required for the export of heme to the periplasm for the biogenesis of c-type cytochromes.</text>
</comment>
<evidence type="ECO:0000256" key="1">
    <source>
        <dbReference type="ARBA" id="ARBA00002442"/>
    </source>
</evidence>
<keyword evidence="6 12" id="KW-1003">Cell membrane</keyword>
<evidence type="ECO:0000256" key="11">
    <source>
        <dbReference type="ARBA" id="ARBA00023136"/>
    </source>
</evidence>
<evidence type="ECO:0000256" key="8">
    <source>
        <dbReference type="ARBA" id="ARBA00022692"/>
    </source>
</evidence>
<dbReference type="AlphaFoldDB" id="A0A917BNU8"/>
<comment type="subcellular location">
    <subcellularLocation>
        <location evidence="2 12">Cell inner membrane</location>
        <topology evidence="2 12">Single-pass membrane protein</topology>
    </subcellularLocation>
</comment>
<reference evidence="13" key="2">
    <citation type="submission" date="2020-09" db="EMBL/GenBank/DDBJ databases">
        <authorList>
            <person name="Sun Q."/>
            <person name="Zhou Y."/>
        </authorList>
    </citation>
    <scope>NUCLEOTIDE SEQUENCE</scope>
    <source>
        <strain evidence="13">CGMCC 1.15254</strain>
    </source>
</reference>
<accession>A0A917BNU8</accession>
<evidence type="ECO:0000313" key="14">
    <source>
        <dbReference type="Proteomes" id="UP000632498"/>
    </source>
</evidence>
<comment type="similarity">
    <text evidence="3 12">Belongs to the CcmD/CycX/HelD family.</text>
</comment>
<dbReference type="Pfam" id="PF04995">
    <property type="entry name" value="CcmD"/>
    <property type="match status" value="1"/>
</dbReference>
<feature type="transmembrane region" description="Helical" evidence="12">
    <location>
        <begin position="12"/>
        <end position="37"/>
    </location>
</feature>
<dbReference type="GO" id="GO:0015886">
    <property type="term" value="P:heme transport"/>
    <property type="evidence" value="ECO:0007669"/>
    <property type="project" value="InterPro"/>
</dbReference>
<keyword evidence="5 12" id="KW-0813">Transport</keyword>
<keyword evidence="8 12" id="KW-0812">Transmembrane</keyword>